<accession>A0ABV7IXA7</accession>
<dbReference type="EMBL" id="JBHRTO010000001">
    <property type="protein sequence ID" value="MFC3181157.1"/>
    <property type="molecule type" value="Genomic_DNA"/>
</dbReference>
<dbReference type="RefSeq" id="WP_380072766.1">
    <property type="nucleotide sequence ID" value="NZ_JBHRTO010000001.1"/>
</dbReference>
<comment type="caution">
    <text evidence="1">The sequence shown here is derived from an EMBL/GenBank/DDBJ whole genome shotgun (WGS) entry which is preliminary data.</text>
</comment>
<keyword evidence="2" id="KW-1185">Reference proteome</keyword>
<dbReference type="Proteomes" id="UP001595547">
    <property type="component" value="Unassembled WGS sequence"/>
</dbReference>
<evidence type="ECO:0000313" key="1">
    <source>
        <dbReference type="EMBL" id="MFC3181157.1"/>
    </source>
</evidence>
<organism evidence="1 2">
    <name type="scientific">Cypionkella sinensis</name>
    <dbReference type="NCBI Taxonomy" id="1756043"/>
    <lineage>
        <taxon>Bacteria</taxon>
        <taxon>Pseudomonadati</taxon>
        <taxon>Pseudomonadota</taxon>
        <taxon>Alphaproteobacteria</taxon>
        <taxon>Rhodobacterales</taxon>
        <taxon>Paracoccaceae</taxon>
        <taxon>Cypionkella</taxon>
    </lineage>
</organism>
<name>A0ABV7IXA7_9RHOB</name>
<sequence length="113" mass="11952">MAAGVRGFGKILAATLRFRSGLPQFGYAGRGGARVWIGIFKTTLAATFDTSDFSPRKGGGIWGAAAFPVSTTCFRAGRVLASCAVLMRIKVTQPVLRYPVRVLDGGDVHAFGE</sequence>
<reference evidence="2" key="1">
    <citation type="journal article" date="2019" name="Int. J. Syst. Evol. Microbiol.">
        <title>The Global Catalogue of Microorganisms (GCM) 10K type strain sequencing project: providing services to taxonomists for standard genome sequencing and annotation.</title>
        <authorList>
            <consortium name="The Broad Institute Genomics Platform"/>
            <consortium name="The Broad Institute Genome Sequencing Center for Infectious Disease"/>
            <person name="Wu L."/>
            <person name="Ma J."/>
        </authorList>
    </citation>
    <scope>NUCLEOTIDE SEQUENCE [LARGE SCALE GENOMIC DNA]</scope>
    <source>
        <strain evidence="2">KCTC 52039</strain>
    </source>
</reference>
<gene>
    <name evidence="1" type="ORF">ACFOGH_09175</name>
</gene>
<protein>
    <submittedName>
        <fullName evidence="1">Uncharacterized protein</fullName>
    </submittedName>
</protein>
<evidence type="ECO:0000313" key="2">
    <source>
        <dbReference type="Proteomes" id="UP001595547"/>
    </source>
</evidence>
<proteinExistence type="predicted"/>